<proteinExistence type="predicted"/>
<accession>A0A0C2MHU9</accession>
<sequence>MRVIILFSSIKNTMFFNLKIPNKFFMKFSINFGESFIKDRKGQILEFKRQQSPPSNIRVKAINIGSVKQMVRSFFWILWVRLLLTNLGGKLNELPGFAINIV</sequence>
<comment type="caution">
    <text evidence="1">The sequence shown here is derived from an EMBL/GenBank/DDBJ whole genome shotgun (WGS) entry which is preliminary data.</text>
</comment>
<reference evidence="1 2" key="1">
    <citation type="journal article" date="2014" name="Genome Biol. Evol.">
        <title>The genome of the myxosporean Thelohanellus kitauei shows adaptations to nutrient acquisition within its fish host.</title>
        <authorList>
            <person name="Yang Y."/>
            <person name="Xiong J."/>
            <person name="Zhou Z."/>
            <person name="Huo F."/>
            <person name="Miao W."/>
            <person name="Ran C."/>
            <person name="Liu Y."/>
            <person name="Zhang J."/>
            <person name="Feng J."/>
            <person name="Wang M."/>
            <person name="Wang M."/>
            <person name="Wang L."/>
            <person name="Yao B."/>
        </authorList>
    </citation>
    <scope>NUCLEOTIDE SEQUENCE [LARGE SCALE GENOMIC DNA]</scope>
    <source>
        <strain evidence="1">Wuqing</strain>
    </source>
</reference>
<dbReference type="EMBL" id="JWZT01005368">
    <property type="protein sequence ID" value="KII61241.1"/>
    <property type="molecule type" value="Genomic_DNA"/>
</dbReference>
<dbReference type="Proteomes" id="UP000031668">
    <property type="component" value="Unassembled WGS sequence"/>
</dbReference>
<organism evidence="1 2">
    <name type="scientific">Thelohanellus kitauei</name>
    <name type="common">Myxosporean</name>
    <dbReference type="NCBI Taxonomy" id="669202"/>
    <lineage>
        <taxon>Eukaryota</taxon>
        <taxon>Metazoa</taxon>
        <taxon>Cnidaria</taxon>
        <taxon>Myxozoa</taxon>
        <taxon>Myxosporea</taxon>
        <taxon>Bivalvulida</taxon>
        <taxon>Platysporina</taxon>
        <taxon>Myxobolidae</taxon>
        <taxon>Thelohanellus</taxon>
    </lineage>
</organism>
<keyword evidence="2" id="KW-1185">Reference proteome</keyword>
<protein>
    <submittedName>
        <fullName evidence="1">Uncharacterized protein</fullName>
    </submittedName>
</protein>
<gene>
    <name evidence="1" type="ORF">RF11_02485</name>
</gene>
<evidence type="ECO:0000313" key="1">
    <source>
        <dbReference type="EMBL" id="KII61241.1"/>
    </source>
</evidence>
<dbReference type="AlphaFoldDB" id="A0A0C2MHU9"/>
<name>A0A0C2MHU9_THEKT</name>
<evidence type="ECO:0000313" key="2">
    <source>
        <dbReference type="Proteomes" id="UP000031668"/>
    </source>
</evidence>